<organism evidence="4 5">
    <name type="scientific">Holothuria leucospilota</name>
    <name type="common">Black long sea cucumber</name>
    <name type="synonym">Mertensiothuria leucospilota</name>
    <dbReference type="NCBI Taxonomy" id="206669"/>
    <lineage>
        <taxon>Eukaryota</taxon>
        <taxon>Metazoa</taxon>
        <taxon>Echinodermata</taxon>
        <taxon>Eleutherozoa</taxon>
        <taxon>Echinozoa</taxon>
        <taxon>Holothuroidea</taxon>
        <taxon>Aspidochirotacea</taxon>
        <taxon>Aspidochirotida</taxon>
        <taxon>Holothuriidae</taxon>
        <taxon>Holothuria</taxon>
    </lineage>
</organism>
<dbReference type="InterPro" id="IPR001584">
    <property type="entry name" value="Integrase_cat-core"/>
</dbReference>
<dbReference type="Pfam" id="PF17921">
    <property type="entry name" value="Integrase_H2C2"/>
    <property type="match status" value="1"/>
</dbReference>
<dbReference type="Gene3D" id="3.30.420.10">
    <property type="entry name" value="Ribonuclease H-like superfamily/Ribonuclease H"/>
    <property type="match status" value="1"/>
</dbReference>
<dbReference type="Pfam" id="PF05380">
    <property type="entry name" value="Peptidase_A17"/>
    <property type="match status" value="1"/>
</dbReference>
<dbReference type="Proteomes" id="UP001152320">
    <property type="component" value="Chromosome 18"/>
</dbReference>
<feature type="coiled-coil region" evidence="1">
    <location>
        <begin position="126"/>
        <end position="182"/>
    </location>
</feature>
<dbReference type="GO" id="GO:0015074">
    <property type="term" value="P:DNA integration"/>
    <property type="evidence" value="ECO:0007669"/>
    <property type="project" value="InterPro"/>
</dbReference>
<evidence type="ECO:0000313" key="5">
    <source>
        <dbReference type="Proteomes" id="UP001152320"/>
    </source>
</evidence>
<dbReference type="Gene3D" id="3.10.10.10">
    <property type="entry name" value="HIV Type 1 Reverse Transcriptase, subunit A, domain 1"/>
    <property type="match status" value="1"/>
</dbReference>
<gene>
    <name evidence="4" type="ORF">HOLleu_35262</name>
</gene>
<dbReference type="Gene3D" id="1.10.340.70">
    <property type="match status" value="1"/>
</dbReference>
<dbReference type="Pfam" id="PF18701">
    <property type="entry name" value="DUF5641"/>
    <property type="match status" value="1"/>
</dbReference>
<feature type="region of interest" description="Disordered" evidence="2">
    <location>
        <begin position="186"/>
        <end position="237"/>
    </location>
</feature>
<name>A0A9Q1BHN0_HOLLE</name>
<evidence type="ECO:0000256" key="1">
    <source>
        <dbReference type="SAM" id="Coils"/>
    </source>
</evidence>
<protein>
    <recommendedName>
        <fullName evidence="3">Integrase catalytic domain-containing protein</fullName>
    </recommendedName>
</protein>
<dbReference type="InterPro" id="IPR008042">
    <property type="entry name" value="Retrotrans_Pao"/>
</dbReference>
<dbReference type="PANTHER" id="PTHR47331">
    <property type="entry name" value="PHD-TYPE DOMAIN-CONTAINING PROTEIN"/>
    <property type="match status" value="1"/>
</dbReference>
<dbReference type="InterPro" id="IPR005312">
    <property type="entry name" value="DUF1759"/>
</dbReference>
<dbReference type="PROSITE" id="PS50994">
    <property type="entry name" value="INTEGRASE"/>
    <property type="match status" value="1"/>
</dbReference>
<evidence type="ECO:0000259" key="3">
    <source>
        <dbReference type="PROSITE" id="PS50994"/>
    </source>
</evidence>
<sequence length="1879" mass="213653">MEELSTLKASCRGYLGRLGRQYKEIEVLLSDVANYEVVVRKVEILEQIFDSYESKFNEYYSFLEGPAAEDACEKFNAQETNYKEFCSRVADWIADIKGKVSPCRSKIGSRASGEKSIRSNVSSLKLTEAKIKMELAKQKKAQLLEMHKLKRQQIELDLKIAEMQIENEIANAEVEVKALEEEGSSVNSGSVKGLKTENRGNVPDHGVTKIKVSAPDAPEGTGVGKKGSTPSQASSLNEPQELYHAISTAVNMPKLEMITFSGDPSEFWGFINNHKASVASKTIDDKTKLAYLIQNCEGKARESIEDCILLKPDEGYRKAIDILRDQFGQPHVICHSLLGKLFNRQQIKPNDGVALSSLARVMRKCQITVEQMKYGANLDSTDTLLKIQRILPIYLQRDWAKKAYEMIGSGEDPKFLNMTEFVERAAKAANSMYGSNIGKAVKEQVQNSKGNSGVRKASAFATSNHKDSKEYRVTKCPCCNGEHNLASCKEFQEKTQKERFKLVRRLKLCDNCFKPFHRAFYCKLKSGCEVQGCERKHHSLLHWAPQRFVEAKGLDGAGACEEPVSEENRPQATNMSMISSQRVCMKVLPVKVESKGSVVTTWALLDSGSDTSLCERGLVEELGLSGESKAFSLKTVTGNEDAVGIEVSLLVGDMEGKEYIEMPRVLTVDKLPISSENMPTHAELSKWPHLKDVDIPVTNMKEVKLLIGSDTPEAFWVVEQRKGRRKEPYAVRTLLGWTLVGPIGKGQRNLNAFTVNHISQTCTDDQLHKQIKRFWELDHSFAKGEETVGESLEDRRARSMMEATVRLKEGHYEIGMPWKNFPPDLSDNRGMAMSRLMGLKGRFRRDAGLYDQYKVQVRDYLDKGYAREVPESAIKCEGEPVWYLPHHPVINPKKPGKVRVVFDCAAEFEGKSLNSQLLQGPDFTNNLVGVLTRFRQEKIGLVGDIEAMFHQVRVSPKDSNMLRFLWWQDGDILKPIKHYQMVVHLFGATSSPSCTSFALRRTAEDNASDFDEDIVNTVYQNFYVDDCLKSVGTVTEAKRIIPQLCEMLGRGGFRLTKWICNHPEVLADVPNTERAKSVVDCDLDHMPIERTLGVSWDTKTDKFTFKVTPKDVQPTRRGILSATSSLFDPLGFVAPFILRAKIILQDLCAKQIRWDEQVGEQEEQRWREWLLESQQLEGIKIERCLKLTFEGNVRHDLHVFCDASERGYATVAYLRSFNSLSVIHCSFVMGKARLSPLKQVTVPRLELMAAVMAAELGQFVTDELSILVENVTFWTDSTSVLKYIRNESKRFRVFVANRVARIRRLTDVNQWRYVDSRSNPADDGSRGLKAYEMHSNCRWLNGPDFLWMDEGYWPVLREELNESDVSVISDDGPADPELRQNRTCMVVTDDSIRTLLEKYSTWYRLLRGVGWLLRYKKFLKTVGKKEGNIIKGDLSVEELKESETEIVKWVQHESFPSAIRSPGKWKGTAFRKLSPVLVEGVLRVGGRLSRSQLNYDQRHPVILPSDHHVTKLIIEHHHSSVGHMGAGMTWTSLRNHYWVMRGGATVRKVIGKCLACRKRNALPGQQYMADLPVPRVTADKPPFSSVGIDLFGPFLVKRGRSLVKKWGCIFTCLAIRAVHIELVDSMDTDSFINALRRFVSRRGQPERIFSDNGTNFKAGDKELREALAGLDENKICRHLRRKGIEWSFNPPTASHMGGVWERMIRSVRRVMKALLKGQTVTHDVLETTMAEVEAILNSRPLTQLSLDPKDNEPLTPNHLLLMRDSPNLSPGVFEKKDGYGRRRWRQCQYLVNQFWKRWLQEYLPLLQERQKWFKKCRNYEVNDLVLLVEEGTPRGKWSLGRVVQVFPDRKGLVRQVDVRVGHKYFRRPISKLCLLESND</sequence>
<dbReference type="InterPro" id="IPR012337">
    <property type="entry name" value="RNaseH-like_sf"/>
</dbReference>
<dbReference type="PANTHER" id="PTHR47331:SF1">
    <property type="entry name" value="GAG-LIKE PROTEIN"/>
    <property type="match status" value="1"/>
</dbReference>
<dbReference type="OrthoDB" id="8046937at2759"/>
<dbReference type="InterPro" id="IPR041588">
    <property type="entry name" value="Integrase_H2C2"/>
</dbReference>
<dbReference type="EMBL" id="JAIZAY010000018">
    <property type="protein sequence ID" value="KAJ8025142.1"/>
    <property type="molecule type" value="Genomic_DNA"/>
</dbReference>
<dbReference type="GO" id="GO:0003676">
    <property type="term" value="F:nucleic acid binding"/>
    <property type="evidence" value="ECO:0007669"/>
    <property type="project" value="InterPro"/>
</dbReference>
<keyword evidence="1" id="KW-0175">Coiled coil</keyword>
<proteinExistence type="predicted"/>
<dbReference type="InterPro" id="IPR043502">
    <property type="entry name" value="DNA/RNA_pol_sf"/>
</dbReference>
<dbReference type="InterPro" id="IPR036397">
    <property type="entry name" value="RNaseH_sf"/>
</dbReference>
<dbReference type="SUPFAM" id="SSF56672">
    <property type="entry name" value="DNA/RNA polymerases"/>
    <property type="match status" value="1"/>
</dbReference>
<comment type="caution">
    <text evidence="4">The sequence shown here is derived from an EMBL/GenBank/DDBJ whole genome shotgun (WGS) entry which is preliminary data.</text>
</comment>
<dbReference type="InterPro" id="IPR040676">
    <property type="entry name" value="DUF5641"/>
</dbReference>
<evidence type="ECO:0000313" key="4">
    <source>
        <dbReference type="EMBL" id="KAJ8025142.1"/>
    </source>
</evidence>
<dbReference type="Pfam" id="PF03564">
    <property type="entry name" value="DUF1759"/>
    <property type="match status" value="1"/>
</dbReference>
<dbReference type="SUPFAM" id="SSF53098">
    <property type="entry name" value="Ribonuclease H-like"/>
    <property type="match status" value="1"/>
</dbReference>
<reference evidence="4" key="1">
    <citation type="submission" date="2021-10" db="EMBL/GenBank/DDBJ databases">
        <title>Tropical sea cucumber genome reveals ecological adaptation and Cuvierian tubules defense mechanism.</title>
        <authorList>
            <person name="Chen T."/>
        </authorList>
    </citation>
    <scope>NUCLEOTIDE SEQUENCE</scope>
    <source>
        <strain evidence="4">Nanhai2018</strain>
        <tissue evidence="4">Muscle</tissue>
    </source>
</reference>
<feature type="domain" description="Integrase catalytic" evidence="3">
    <location>
        <begin position="1577"/>
        <end position="1764"/>
    </location>
</feature>
<dbReference type="CDD" id="cd01644">
    <property type="entry name" value="RT_pepA17"/>
    <property type="match status" value="1"/>
</dbReference>
<accession>A0A9Q1BHN0</accession>
<feature type="compositionally biased region" description="Polar residues" evidence="2">
    <location>
        <begin position="228"/>
        <end position="237"/>
    </location>
</feature>
<dbReference type="Gene3D" id="3.30.70.270">
    <property type="match status" value="1"/>
</dbReference>
<evidence type="ECO:0000256" key="2">
    <source>
        <dbReference type="SAM" id="MobiDB-lite"/>
    </source>
</evidence>
<keyword evidence="5" id="KW-1185">Reference proteome</keyword>
<dbReference type="InterPro" id="IPR043128">
    <property type="entry name" value="Rev_trsase/Diguanyl_cyclase"/>
</dbReference>